<proteinExistence type="predicted"/>
<dbReference type="HOGENOM" id="CLU_2979571_0_0_1"/>
<dbReference type="Proteomes" id="UP000009058">
    <property type="component" value="Chromosome 1"/>
</dbReference>
<dbReference type="AlphaFoldDB" id="G4MR78"/>
<dbReference type="EMBL" id="CM001231">
    <property type="protein sequence ID" value="EHA57410.1"/>
    <property type="molecule type" value="Genomic_DNA"/>
</dbReference>
<name>G4MR78_PYRO7</name>
<sequence length="58" mass="6187">MTAKTRGATEPKAKKYQSTVEFTSARVGSLAIAEHCSIKTESCTHFPGFDVTDTHGGV</sequence>
<gene>
    <name evidence="1" type="ORF">MGG_16295</name>
</gene>
<evidence type="ECO:0000313" key="1">
    <source>
        <dbReference type="EMBL" id="EHA57410.1"/>
    </source>
</evidence>
<organism evidence="1 2">
    <name type="scientific">Pyricularia oryzae (strain 70-15 / ATCC MYA-4617 / FGSC 8958)</name>
    <name type="common">Rice blast fungus</name>
    <name type="synonym">Magnaporthe oryzae</name>
    <dbReference type="NCBI Taxonomy" id="242507"/>
    <lineage>
        <taxon>Eukaryota</taxon>
        <taxon>Fungi</taxon>
        <taxon>Dikarya</taxon>
        <taxon>Ascomycota</taxon>
        <taxon>Pezizomycotina</taxon>
        <taxon>Sordariomycetes</taxon>
        <taxon>Sordariomycetidae</taxon>
        <taxon>Magnaporthales</taxon>
        <taxon>Pyriculariaceae</taxon>
        <taxon>Pyricularia</taxon>
    </lineage>
</organism>
<dbReference type="KEGG" id="mgr:MGG_16295"/>
<reference evidence="1 2" key="1">
    <citation type="journal article" date="2005" name="Nature">
        <title>The genome sequence of the rice blast fungus Magnaporthe grisea.</title>
        <authorList>
            <person name="Dean R.A."/>
            <person name="Talbot N.J."/>
            <person name="Ebbole D.J."/>
            <person name="Farman M.L."/>
            <person name="Mitchell T.K."/>
            <person name="Orbach M.J."/>
            <person name="Thon M."/>
            <person name="Kulkarni R."/>
            <person name="Xu J.R."/>
            <person name="Pan H."/>
            <person name="Read N.D."/>
            <person name="Lee Y.H."/>
            <person name="Carbone I."/>
            <person name="Brown D."/>
            <person name="Oh Y.Y."/>
            <person name="Donofrio N."/>
            <person name="Jeong J.S."/>
            <person name="Soanes D.M."/>
            <person name="Djonovic S."/>
            <person name="Kolomiets E."/>
            <person name="Rehmeyer C."/>
            <person name="Li W."/>
            <person name="Harding M."/>
            <person name="Kim S."/>
            <person name="Lebrun M.H."/>
            <person name="Bohnert H."/>
            <person name="Coughlan S."/>
            <person name="Butler J."/>
            <person name="Calvo S."/>
            <person name="Ma L.J."/>
            <person name="Nicol R."/>
            <person name="Purcell S."/>
            <person name="Nusbaum C."/>
            <person name="Galagan J.E."/>
            <person name="Birren B.W."/>
        </authorList>
    </citation>
    <scope>NUCLEOTIDE SEQUENCE [LARGE SCALE GENOMIC DNA]</scope>
    <source>
        <strain evidence="2">70-15 / ATCC MYA-4617 / FGSC 8958</strain>
    </source>
</reference>
<dbReference type="GeneID" id="12985319"/>
<accession>G4MR78</accession>
<protein>
    <submittedName>
        <fullName evidence="1">Uncharacterized protein</fullName>
    </submittedName>
</protein>
<reference key="2">
    <citation type="submission" date="2011-05" db="EMBL/GenBank/DDBJ databases">
        <title>The Genome Sequence of Magnaporthe oryzae 70-15.</title>
        <authorList>
            <consortium name="The Broad Institute Genome Sequencing Platform"/>
            <person name="Ma L.-J."/>
            <person name="Dead R."/>
            <person name="Young S.K."/>
            <person name="Zeng Q."/>
            <person name="Gargeya S."/>
            <person name="Fitzgerald M."/>
            <person name="Haas B."/>
            <person name="Abouelleil A."/>
            <person name="Alvarado L."/>
            <person name="Arachchi H.M."/>
            <person name="Berlin A."/>
            <person name="Brown A."/>
            <person name="Chapman S.B."/>
            <person name="Chen Z."/>
            <person name="Dunbar C."/>
            <person name="Freedman E."/>
            <person name="Gearin G."/>
            <person name="Gellesch M."/>
            <person name="Goldberg J."/>
            <person name="Griggs A."/>
            <person name="Gujja S."/>
            <person name="Heiman D."/>
            <person name="Howarth C."/>
            <person name="Larson L."/>
            <person name="Lui A."/>
            <person name="MacDonald P.J.P."/>
            <person name="Mehta T."/>
            <person name="Montmayeur A."/>
            <person name="Murphy C."/>
            <person name="Neiman D."/>
            <person name="Pearson M."/>
            <person name="Priest M."/>
            <person name="Roberts A."/>
            <person name="Saif S."/>
            <person name="Shea T."/>
            <person name="Shenoy N."/>
            <person name="Sisk P."/>
            <person name="Stolte C."/>
            <person name="Sykes S."/>
            <person name="Yandava C."/>
            <person name="Wortman J."/>
            <person name="Nusbaum C."/>
            <person name="Birren B."/>
        </authorList>
    </citation>
    <scope>NUCLEOTIDE SEQUENCE</scope>
    <source>
        <strain>70-15</strain>
    </source>
</reference>
<evidence type="ECO:0000313" key="2">
    <source>
        <dbReference type="Proteomes" id="UP000009058"/>
    </source>
</evidence>
<keyword evidence="2" id="KW-1185">Reference proteome</keyword>
<dbReference type="InParanoid" id="G4MR78"/>
<dbReference type="VEuPathDB" id="FungiDB:MGG_16295"/>
<dbReference type="RefSeq" id="XP_003710022.1">
    <property type="nucleotide sequence ID" value="XM_003709974.1"/>
</dbReference>